<evidence type="ECO:0000256" key="5">
    <source>
        <dbReference type="ARBA" id="ARBA00022840"/>
    </source>
</evidence>
<evidence type="ECO:0000256" key="1">
    <source>
        <dbReference type="ARBA" id="ARBA00005417"/>
    </source>
</evidence>
<dbReference type="Gene3D" id="3.40.50.300">
    <property type="entry name" value="P-loop containing nucleotide triphosphate hydrolases"/>
    <property type="match status" value="1"/>
</dbReference>
<dbReference type="RefSeq" id="WP_229826981.1">
    <property type="nucleotide sequence ID" value="NZ_BMYT01000001.1"/>
</dbReference>
<evidence type="ECO:0000313" key="8">
    <source>
        <dbReference type="Proteomes" id="UP000620127"/>
    </source>
</evidence>
<dbReference type="Pfam" id="PF00005">
    <property type="entry name" value="ABC_tran"/>
    <property type="match status" value="1"/>
</dbReference>
<protein>
    <submittedName>
        <fullName evidence="7">ABC transporter ATP-binding protein</fullName>
    </submittedName>
</protein>
<dbReference type="PROSITE" id="PS50893">
    <property type="entry name" value="ABC_TRANSPORTER_2"/>
    <property type="match status" value="1"/>
</dbReference>
<dbReference type="InterPro" id="IPR027417">
    <property type="entry name" value="P-loop_NTPase"/>
</dbReference>
<proteinExistence type="inferred from homology"/>
<accession>A0ABQ2X457</accession>
<evidence type="ECO:0000313" key="7">
    <source>
        <dbReference type="EMBL" id="GGW98767.1"/>
    </source>
</evidence>
<comment type="caution">
    <text evidence="7">The sequence shown here is derived from an EMBL/GenBank/DDBJ whole genome shotgun (WGS) entry which is preliminary data.</text>
</comment>
<reference evidence="8" key="1">
    <citation type="journal article" date="2019" name="Int. J. Syst. Evol. Microbiol.">
        <title>The Global Catalogue of Microorganisms (GCM) 10K type strain sequencing project: providing services to taxonomists for standard genome sequencing and annotation.</title>
        <authorList>
            <consortium name="The Broad Institute Genomics Platform"/>
            <consortium name="The Broad Institute Genome Sequencing Center for Infectious Disease"/>
            <person name="Wu L."/>
            <person name="Ma J."/>
        </authorList>
    </citation>
    <scope>NUCLEOTIDE SEQUENCE [LARGE SCALE GENOMIC DNA]</scope>
    <source>
        <strain evidence="8">KCTC 23916</strain>
    </source>
</reference>
<dbReference type="InterPro" id="IPR003439">
    <property type="entry name" value="ABC_transporter-like_ATP-bd"/>
</dbReference>
<sequence>MVQNSAMQELAIEMIGVRKRFATHEVLKCLNLSVPNKSIFAFLGNNGEGKSTAIRLMVGLLRPDSGDIRILGRNIQTDRQAILREVGCLVDAPSSYPNLTAIEFLKIACLIKSLALQEIDRVLELVNLHTDPKRLIRHFSLGMKQRLALAHALLGRPSLLILDEPTNGLDPAGIQEIRQLIQRLPEQADCTIFVSSHQLDEVEKMATHLALLKDGTVQFQCHLDEVHAAQVGVLELHIDDAVQVAQVLAAHGFRAQVLSATQLVVSEVPQEQAHRVNACVVQANLRLHAANFQKPSLEKWFHQQTQARTI</sequence>
<evidence type="ECO:0000256" key="4">
    <source>
        <dbReference type="ARBA" id="ARBA00022741"/>
    </source>
</evidence>
<dbReference type="GO" id="GO:0005524">
    <property type="term" value="F:ATP binding"/>
    <property type="evidence" value="ECO:0007669"/>
    <property type="project" value="UniProtKB-KW"/>
</dbReference>
<comment type="similarity">
    <text evidence="1">Belongs to the ABC transporter superfamily.</text>
</comment>
<evidence type="ECO:0000256" key="3">
    <source>
        <dbReference type="ARBA" id="ARBA00022475"/>
    </source>
</evidence>
<dbReference type="Proteomes" id="UP000620127">
    <property type="component" value="Unassembled WGS sequence"/>
</dbReference>
<name>A0ABQ2X457_9BURK</name>
<organism evidence="7 8">
    <name type="scientific">Undibacterium macrobrachii</name>
    <dbReference type="NCBI Taxonomy" id="1119058"/>
    <lineage>
        <taxon>Bacteria</taxon>
        <taxon>Pseudomonadati</taxon>
        <taxon>Pseudomonadota</taxon>
        <taxon>Betaproteobacteria</taxon>
        <taxon>Burkholderiales</taxon>
        <taxon>Oxalobacteraceae</taxon>
        <taxon>Undibacterium</taxon>
    </lineage>
</organism>
<evidence type="ECO:0000259" key="6">
    <source>
        <dbReference type="PROSITE" id="PS50893"/>
    </source>
</evidence>
<dbReference type="EMBL" id="BMYT01000001">
    <property type="protein sequence ID" value="GGW98767.1"/>
    <property type="molecule type" value="Genomic_DNA"/>
</dbReference>
<gene>
    <name evidence="7" type="primary">mrsF</name>
    <name evidence="7" type="ORF">GCM10011282_00560</name>
</gene>
<dbReference type="InterPro" id="IPR003593">
    <property type="entry name" value="AAA+_ATPase"/>
</dbReference>
<dbReference type="SUPFAM" id="SSF52540">
    <property type="entry name" value="P-loop containing nucleoside triphosphate hydrolases"/>
    <property type="match status" value="1"/>
</dbReference>
<keyword evidence="4" id="KW-0547">Nucleotide-binding</keyword>
<keyword evidence="8" id="KW-1185">Reference proteome</keyword>
<keyword evidence="3" id="KW-0472">Membrane</keyword>
<dbReference type="SMART" id="SM00382">
    <property type="entry name" value="AAA"/>
    <property type="match status" value="1"/>
</dbReference>
<evidence type="ECO:0000256" key="2">
    <source>
        <dbReference type="ARBA" id="ARBA00022448"/>
    </source>
</evidence>
<feature type="domain" description="ABC transporter" evidence="6">
    <location>
        <begin position="12"/>
        <end position="239"/>
    </location>
</feature>
<keyword evidence="3" id="KW-1003">Cell membrane</keyword>
<keyword evidence="5 7" id="KW-0067">ATP-binding</keyword>
<dbReference type="PANTHER" id="PTHR43335">
    <property type="entry name" value="ABC TRANSPORTER, ATP-BINDING PROTEIN"/>
    <property type="match status" value="1"/>
</dbReference>
<dbReference type="PANTHER" id="PTHR43335:SF4">
    <property type="entry name" value="ABC TRANSPORTER, ATP-BINDING PROTEIN"/>
    <property type="match status" value="1"/>
</dbReference>
<keyword evidence="2" id="KW-0813">Transport</keyword>